<evidence type="ECO:0000256" key="2">
    <source>
        <dbReference type="ARBA" id="ARBA00023004"/>
    </source>
</evidence>
<evidence type="ECO:0000259" key="3">
    <source>
        <dbReference type="Pfam" id="PF06155"/>
    </source>
</evidence>
<dbReference type="Proteomes" id="UP000007394">
    <property type="component" value="Chromosome"/>
</dbReference>
<dbReference type="GO" id="GO:0046872">
    <property type="term" value="F:metal ion binding"/>
    <property type="evidence" value="ECO:0007669"/>
    <property type="project" value="UniProtKB-KW"/>
</dbReference>
<dbReference type="InterPro" id="IPR010376">
    <property type="entry name" value="GBBH-like_N"/>
</dbReference>
<evidence type="ECO:0000313" key="4">
    <source>
        <dbReference type="EMBL" id="AFH49036.1"/>
    </source>
</evidence>
<dbReference type="AlphaFoldDB" id="I0AJ79"/>
<keyword evidence="1" id="KW-0479">Metal-binding</keyword>
<gene>
    <name evidence="4" type="ordered locus">IALB_1326</name>
</gene>
<organism evidence="4 5">
    <name type="scientific">Ignavibacterium album (strain DSM 19864 / JCM 16511 / NBRC 101810 / Mat9-16)</name>
    <dbReference type="NCBI Taxonomy" id="945713"/>
    <lineage>
        <taxon>Bacteria</taxon>
        <taxon>Pseudomonadati</taxon>
        <taxon>Ignavibacteriota</taxon>
        <taxon>Ignavibacteria</taxon>
        <taxon>Ignavibacteriales</taxon>
        <taxon>Ignavibacteriaceae</taxon>
        <taxon>Ignavibacterium</taxon>
    </lineage>
</organism>
<sequence length="116" mass="13535">MERVEWEGQALPLQRIMNPKKIKLIENKNLLISWQDGKEHSIPLLKLRKLCPCATCLAEREKQSKTYIPVFSENQITIDEIKQVGNYAIAIFWKDGHNTGIYEYTFLRLIGENSKD</sequence>
<dbReference type="eggNOG" id="COG3536">
    <property type="taxonomic scope" value="Bacteria"/>
</dbReference>
<protein>
    <recommendedName>
        <fullName evidence="3">Gamma-butyrobetaine hydroxylase-like N-terminal domain-containing protein</fullName>
    </recommendedName>
</protein>
<evidence type="ECO:0000313" key="5">
    <source>
        <dbReference type="Proteomes" id="UP000007394"/>
    </source>
</evidence>
<evidence type="ECO:0000256" key="1">
    <source>
        <dbReference type="ARBA" id="ARBA00022723"/>
    </source>
</evidence>
<dbReference type="HOGENOM" id="CLU_117841_2_1_10"/>
<dbReference type="InterPro" id="IPR038492">
    <property type="entry name" value="GBBH-like_N_sf"/>
</dbReference>
<name>I0AJ79_IGNAJ</name>
<keyword evidence="5" id="KW-1185">Reference proteome</keyword>
<reference evidence="4 5" key="1">
    <citation type="journal article" date="2012" name="Front. Microbiol.">
        <title>Complete genome of Ignavibacterium album, a metabolically versatile, flagellated, facultative anaerobe from the phylum Chlorobi.</title>
        <authorList>
            <person name="Liu Z."/>
            <person name="Frigaard N.-U."/>
            <person name="Vogl K."/>
            <person name="Iino T."/>
            <person name="Ohkuma M."/>
            <person name="Overmann J."/>
            <person name="Bryant D.A."/>
        </authorList>
    </citation>
    <scope>NUCLEOTIDE SEQUENCE [LARGE SCALE GENOMIC DNA]</scope>
    <source>
        <strain evidence="5">DSM 19864 / JCM 16511 / NBRC 101810 / Mat9-16</strain>
    </source>
</reference>
<dbReference type="EMBL" id="CP003418">
    <property type="protein sequence ID" value="AFH49036.1"/>
    <property type="molecule type" value="Genomic_DNA"/>
</dbReference>
<dbReference type="Pfam" id="PF06155">
    <property type="entry name" value="GBBH-like_N"/>
    <property type="match status" value="1"/>
</dbReference>
<dbReference type="Gene3D" id="3.30.2020.30">
    <property type="match status" value="1"/>
</dbReference>
<keyword evidence="2" id="KW-0408">Iron</keyword>
<dbReference type="STRING" id="945713.IALB_1326"/>
<feature type="domain" description="Gamma-butyrobetaine hydroxylase-like N-terminal" evidence="3">
    <location>
        <begin position="26"/>
        <end position="108"/>
    </location>
</feature>
<accession>I0AJ79</accession>
<dbReference type="KEGG" id="ial:IALB_1326"/>
<dbReference type="PANTHER" id="PTHR35303">
    <property type="entry name" value="OS02G0197800 PROTEIN"/>
    <property type="match status" value="1"/>
</dbReference>
<proteinExistence type="predicted"/>